<evidence type="ECO:0000313" key="3">
    <source>
        <dbReference type="EMBL" id="MBB3930349.1"/>
    </source>
</evidence>
<evidence type="ECO:0000256" key="1">
    <source>
        <dbReference type="ARBA" id="ARBA00023002"/>
    </source>
</evidence>
<protein>
    <submittedName>
        <fullName evidence="3">Putative dehydrogenase</fullName>
    </submittedName>
</protein>
<proteinExistence type="predicted"/>
<dbReference type="RefSeq" id="WP_183398016.1">
    <property type="nucleotide sequence ID" value="NZ_JACIDS010000002.1"/>
</dbReference>
<organism evidence="3 4">
    <name type="scientific">Kaistia hirudinis</name>
    <dbReference type="NCBI Taxonomy" id="1293440"/>
    <lineage>
        <taxon>Bacteria</taxon>
        <taxon>Pseudomonadati</taxon>
        <taxon>Pseudomonadota</taxon>
        <taxon>Alphaproteobacteria</taxon>
        <taxon>Hyphomicrobiales</taxon>
        <taxon>Kaistiaceae</taxon>
        <taxon>Kaistia</taxon>
    </lineage>
</organism>
<evidence type="ECO:0000313" key="4">
    <source>
        <dbReference type="Proteomes" id="UP000553963"/>
    </source>
</evidence>
<dbReference type="PANTHER" id="PTHR43818:SF11">
    <property type="entry name" value="BCDNA.GH03377"/>
    <property type="match status" value="1"/>
</dbReference>
<dbReference type="SUPFAM" id="SSF51735">
    <property type="entry name" value="NAD(P)-binding Rossmann-fold domains"/>
    <property type="match status" value="1"/>
</dbReference>
<accession>A0A840AJ31</accession>
<dbReference type="EMBL" id="JACIDS010000002">
    <property type="protein sequence ID" value="MBB3930349.1"/>
    <property type="molecule type" value="Genomic_DNA"/>
</dbReference>
<dbReference type="InterPro" id="IPR050463">
    <property type="entry name" value="Gfo/Idh/MocA_oxidrdct_glycsds"/>
</dbReference>
<feature type="domain" description="Gfo/Idh/MocA-like oxidoreductase N-terminal" evidence="2">
    <location>
        <begin position="4"/>
        <end position="123"/>
    </location>
</feature>
<comment type="caution">
    <text evidence="3">The sequence shown here is derived from an EMBL/GenBank/DDBJ whole genome shotgun (WGS) entry which is preliminary data.</text>
</comment>
<dbReference type="AlphaFoldDB" id="A0A840AJ31"/>
<keyword evidence="4" id="KW-1185">Reference proteome</keyword>
<gene>
    <name evidence="3" type="ORF">GGR25_001388</name>
</gene>
<sequence>MTRLKIGVIGAGMITQVEHIPNLLALKDLFEVVGVADPSQASRDFVTATHGVAGFATVEALLAEDLDAVVIGSPDPLHHEQVLAALKRGLHVFCEKPLCYGPDEIAEIIAARDATGRIVQTGYMKRFDPNYRLALENLPGTAGTLRYVAVEVNDPDAWPFIAHRPYFRGQDIPRDLIEATIAKQKAQVRRAIGAELSPLAFKGFTSAYSSALIHDINAVHGILDVLGVGDGTVVGAELFAGGDGGQGAVRLLDGRALWNMVHLTVPALADYKERITLFFDDAMLELAFPSPWLNHQPTRLTIKTSDGHTLTERSLRAGYGEAFVEELRGFHAAITAGAPVVNPPEHALRDMTLLVAMTRRFAGLGTA</sequence>
<dbReference type="Pfam" id="PF01408">
    <property type="entry name" value="GFO_IDH_MocA"/>
    <property type="match status" value="1"/>
</dbReference>
<keyword evidence="1" id="KW-0560">Oxidoreductase</keyword>
<dbReference type="GO" id="GO:0016491">
    <property type="term" value="F:oxidoreductase activity"/>
    <property type="evidence" value="ECO:0007669"/>
    <property type="project" value="UniProtKB-KW"/>
</dbReference>
<dbReference type="GO" id="GO:0000166">
    <property type="term" value="F:nucleotide binding"/>
    <property type="evidence" value="ECO:0007669"/>
    <property type="project" value="InterPro"/>
</dbReference>
<evidence type="ECO:0000259" key="2">
    <source>
        <dbReference type="Pfam" id="PF01408"/>
    </source>
</evidence>
<dbReference type="Gene3D" id="3.40.50.720">
    <property type="entry name" value="NAD(P)-binding Rossmann-like Domain"/>
    <property type="match status" value="1"/>
</dbReference>
<dbReference type="InterPro" id="IPR000683">
    <property type="entry name" value="Gfo/Idh/MocA-like_OxRdtase_N"/>
</dbReference>
<dbReference type="InterPro" id="IPR036291">
    <property type="entry name" value="NAD(P)-bd_dom_sf"/>
</dbReference>
<reference evidence="3 4" key="1">
    <citation type="submission" date="2020-08" db="EMBL/GenBank/DDBJ databases">
        <title>Genomic Encyclopedia of Type Strains, Phase IV (KMG-IV): sequencing the most valuable type-strain genomes for metagenomic binning, comparative biology and taxonomic classification.</title>
        <authorList>
            <person name="Goeker M."/>
        </authorList>
    </citation>
    <scope>NUCLEOTIDE SEQUENCE [LARGE SCALE GENOMIC DNA]</scope>
    <source>
        <strain evidence="3 4">DSM 25966</strain>
    </source>
</reference>
<dbReference type="Proteomes" id="UP000553963">
    <property type="component" value="Unassembled WGS sequence"/>
</dbReference>
<dbReference type="Gene3D" id="3.30.360.10">
    <property type="entry name" value="Dihydrodipicolinate Reductase, domain 2"/>
    <property type="match status" value="1"/>
</dbReference>
<dbReference type="PANTHER" id="PTHR43818">
    <property type="entry name" value="BCDNA.GH03377"/>
    <property type="match status" value="1"/>
</dbReference>
<name>A0A840AJ31_9HYPH</name>